<evidence type="ECO:0000256" key="2">
    <source>
        <dbReference type="ARBA" id="ARBA00022833"/>
    </source>
</evidence>
<evidence type="ECO:0000256" key="3">
    <source>
        <dbReference type="ARBA" id="ARBA00023002"/>
    </source>
</evidence>
<feature type="domain" description="Alcohol dehydrogenase-like C-terminal" evidence="5">
    <location>
        <begin position="189"/>
        <end position="320"/>
    </location>
</feature>
<keyword evidence="2 4" id="KW-0862">Zinc</keyword>
<dbReference type="GO" id="GO:0008270">
    <property type="term" value="F:zinc ion binding"/>
    <property type="evidence" value="ECO:0007669"/>
    <property type="project" value="InterPro"/>
</dbReference>
<dbReference type="InterPro" id="IPR002328">
    <property type="entry name" value="ADH_Zn_CS"/>
</dbReference>
<evidence type="ECO:0000259" key="5">
    <source>
        <dbReference type="Pfam" id="PF00107"/>
    </source>
</evidence>
<dbReference type="Gene3D" id="3.40.50.720">
    <property type="entry name" value="NAD(P)-binding Rossmann-like Domain"/>
    <property type="match status" value="1"/>
</dbReference>
<dbReference type="InterPro" id="IPR050129">
    <property type="entry name" value="Zn_alcohol_dh"/>
</dbReference>
<reference evidence="7 8" key="1">
    <citation type="submission" date="2017-03" db="EMBL/GenBank/DDBJ databases">
        <title>Lifting the veil on microbial sulfur biogeochemistry in mining wastewaters.</title>
        <authorList>
            <person name="Kantor R.S."/>
            <person name="Colenbrander Nelson T."/>
            <person name="Marshall S."/>
            <person name="Bennett D."/>
            <person name="Apte S."/>
            <person name="Camacho D."/>
            <person name="Thomas B.C."/>
            <person name="Warren L.A."/>
            <person name="Banfield J.F."/>
        </authorList>
    </citation>
    <scope>NUCLEOTIDE SEQUENCE [LARGE SCALE GENOMIC DNA]</scope>
    <source>
        <strain evidence="7">32-67-7</strain>
    </source>
</reference>
<dbReference type="PANTHER" id="PTHR43401:SF2">
    <property type="entry name" value="L-THREONINE 3-DEHYDROGENASE"/>
    <property type="match status" value="1"/>
</dbReference>
<dbReference type="PROSITE" id="PS00059">
    <property type="entry name" value="ADH_ZINC"/>
    <property type="match status" value="1"/>
</dbReference>
<dbReference type="Pfam" id="PF00107">
    <property type="entry name" value="ADH_zinc_N"/>
    <property type="match status" value="1"/>
</dbReference>
<dbReference type="InterPro" id="IPR013149">
    <property type="entry name" value="ADH-like_C"/>
</dbReference>
<dbReference type="EMBL" id="NCDQ01000537">
    <property type="protein sequence ID" value="OYW98184.1"/>
    <property type="molecule type" value="Genomic_DNA"/>
</dbReference>
<dbReference type="InterPro" id="IPR036291">
    <property type="entry name" value="NAD(P)-bd_dom_sf"/>
</dbReference>
<comment type="similarity">
    <text evidence="4">Belongs to the zinc-containing alcohol dehydrogenase family.</text>
</comment>
<organism evidence="7 8">
    <name type="scientific">Caulobacter vibrioides</name>
    <name type="common">Caulobacter crescentus</name>
    <dbReference type="NCBI Taxonomy" id="155892"/>
    <lineage>
        <taxon>Bacteria</taxon>
        <taxon>Pseudomonadati</taxon>
        <taxon>Pseudomonadota</taxon>
        <taxon>Alphaproteobacteria</taxon>
        <taxon>Caulobacterales</taxon>
        <taxon>Caulobacteraceae</taxon>
        <taxon>Caulobacter</taxon>
    </lineage>
</organism>
<sequence>MIPAKTFAMVQTAPRTLEMRDLPIPDIEADSAILRIEACGICGSDYEQFEGVLKTPMPVIPGHEPVGIIEAIGDKAARRWGVDVGDRVAVETMLSCHSCDTCLGGRYHLCADRQIYSYIPLSNMPGLWGAYAQYMYLAPNTIVHKMDKTLPPELAVMFNPLGAGFRWAVEIPQTQVGDTIVILGPGQRGLASVIAARQAGAGKIIVTGMAADARKLDLARTFGAHHTIDVQNENAIERIKELTGGRGADVVVEVTSYATDPVREALSYVRPGGTIVLAGVKGFKPIPDFVSDLIVFKEITIKGAIGVTSSGYRKAIDLIEARSLPLELMHTHDFELKDAELAIRTLARQVTGDESIHSCLIPPT</sequence>
<dbReference type="GO" id="GO:0016491">
    <property type="term" value="F:oxidoreductase activity"/>
    <property type="evidence" value="ECO:0007669"/>
    <property type="project" value="UniProtKB-KW"/>
</dbReference>
<gene>
    <name evidence="7" type="ORF">B7Z12_20275</name>
</gene>
<evidence type="ECO:0000313" key="8">
    <source>
        <dbReference type="Proteomes" id="UP000215616"/>
    </source>
</evidence>
<feature type="domain" description="Alcohol dehydrogenase-like N-terminal" evidence="6">
    <location>
        <begin position="30"/>
        <end position="145"/>
    </location>
</feature>
<name>A0A258CR69_CAUVI</name>
<keyword evidence="1 4" id="KW-0479">Metal-binding</keyword>
<dbReference type="AlphaFoldDB" id="A0A258CR69"/>
<evidence type="ECO:0000259" key="6">
    <source>
        <dbReference type="Pfam" id="PF08240"/>
    </source>
</evidence>
<keyword evidence="3" id="KW-0560">Oxidoreductase</keyword>
<dbReference type="Pfam" id="PF08240">
    <property type="entry name" value="ADH_N"/>
    <property type="match status" value="1"/>
</dbReference>
<comment type="caution">
    <text evidence="7">The sequence shown here is derived from an EMBL/GenBank/DDBJ whole genome shotgun (WGS) entry which is preliminary data.</text>
</comment>
<dbReference type="SUPFAM" id="SSF51735">
    <property type="entry name" value="NAD(P)-binding Rossmann-fold domains"/>
    <property type="match status" value="1"/>
</dbReference>
<evidence type="ECO:0000256" key="1">
    <source>
        <dbReference type="ARBA" id="ARBA00022723"/>
    </source>
</evidence>
<protein>
    <submittedName>
        <fullName evidence="7">Alcohol dehydrogenase</fullName>
    </submittedName>
</protein>
<dbReference type="InterPro" id="IPR011032">
    <property type="entry name" value="GroES-like_sf"/>
</dbReference>
<dbReference type="PANTHER" id="PTHR43401">
    <property type="entry name" value="L-THREONINE 3-DEHYDROGENASE"/>
    <property type="match status" value="1"/>
</dbReference>
<accession>A0A258CR69</accession>
<dbReference type="Gene3D" id="3.90.180.10">
    <property type="entry name" value="Medium-chain alcohol dehydrogenases, catalytic domain"/>
    <property type="match status" value="1"/>
</dbReference>
<dbReference type="Proteomes" id="UP000215616">
    <property type="component" value="Unassembled WGS sequence"/>
</dbReference>
<proteinExistence type="inferred from homology"/>
<comment type="cofactor">
    <cofactor evidence="4">
        <name>Zn(2+)</name>
        <dbReference type="ChEBI" id="CHEBI:29105"/>
    </cofactor>
</comment>
<evidence type="ECO:0000313" key="7">
    <source>
        <dbReference type="EMBL" id="OYW98184.1"/>
    </source>
</evidence>
<dbReference type="SUPFAM" id="SSF50129">
    <property type="entry name" value="GroES-like"/>
    <property type="match status" value="1"/>
</dbReference>
<evidence type="ECO:0000256" key="4">
    <source>
        <dbReference type="RuleBase" id="RU361277"/>
    </source>
</evidence>
<dbReference type="InterPro" id="IPR013154">
    <property type="entry name" value="ADH-like_N"/>
</dbReference>